<feature type="region of interest" description="Disordered" evidence="1">
    <location>
        <begin position="1"/>
        <end position="32"/>
    </location>
</feature>
<evidence type="ECO:0000256" key="1">
    <source>
        <dbReference type="SAM" id="MobiDB-lite"/>
    </source>
</evidence>
<dbReference type="AlphaFoldDB" id="A0AAV3WPK1"/>
<feature type="compositionally biased region" description="Polar residues" evidence="1">
    <location>
        <begin position="1"/>
        <end position="16"/>
    </location>
</feature>
<dbReference type="EMBL" id="BLAY01000277">
    <property type="protein sequence ID" value="GET43989.1"/>
    <property type="molecule type" value="Genomic_DNA"/>
</dbReference>
<reference evidence="2" key="1">
    <citation type="submission" date="2019-10" db="EMBL/GenBank/DDBJ databases">
        <title>Draft genome sequece of Microseira wollei NIES-4236.</title>
        <authorList>
            <person name="Yamaguchi H."/>
            <person name="Suzuki S."/>
            <person name="Kawachi M."/>
        </authorList>
    </citation>
    <scope>NUCLEOTIDE SEQUENCE</scope>
    <source>
        <strain evidence="2">NIES-4236</strain>
    </source>
</reference>
<sequence length="53" mass="6079">MASIESRSNALSQQGADTFPRWARGSMRSHQQNRDLGSAVQYAVVLLFEYFYH</sequence>
<proteinExistence type="predicted"/>
<keyword evidence="3" id="KW-1185">Reference proteome</keyword>
<evidence type="ECO:0000313" key="2">
    <source>
        <dbReference type="EMBL" id="GET43989.1"/>
    </source>
</evidence>
<evidence type="ECO:0000313" key="3">
    <source>
        <dbReference type="Proteomes" id="UP001050975"/>
    </source>
</evidence>
<protein>
    <submittedName>
        <fullName evidence="2">Uncharacterized protein</fullName>
    </submittedName>
</protein>
<comment type="caution">
    <text evidence="2">The sequence shown here is derived from an EMBL/GenBank/DDBJ whole genome shotgun (WGS) entry which is preliminary data.</text>
</comment>
<dbReference type="Proteomes" id="UP001050975">
    <property type="component" value="Unassembled WGS sequence"/>
</dbReference>
<gene>
    <name evidence="2" type="ORF">MiSe_88150</name>
</gene>
<accession>A0AAV3WPK1</accession>
<organism evidence="2 3">
    <name type="scientific">Microseira wollei NIES-4236</name>
    <dbReference type="NCBI Taxonomy" id="2530354"/>
    <lineage>
        <taxon>Bacteria</taxon>
        <taxon>Bacillati</taxon>
        <taxon>Cyanobacteriota</taxon>
        <taxon>Cyanophyceae</taxon>
        <taxon>Oscillatoriophycideae</taxon>
        <taxon>Aerosakkonematales</taxon>
        <taxon>Aerosakkonemataceae</taxon>
        <taxon>Microseira</taxon>
    </lineage>
</organism>
<name>A0AAV3WPK1_9CYAN</name>